<evidence type="ECO:0000313" key="3">
    <source>
        <dbReference type="Proteomes" id="UP000003527"/>
    </source>
</evidence>
<feature type="transmembrane region" description="Helical" evidence="1">
    <location>
        <begin position="227"/>
        <end position="260"/>
    </location>
</feature>
<feature type="transmembrane region" description="Helical" evidence="1">
    <location>
        <begin position="335"/>
        <end position="356"/>
    </location>
</feature>
<comment type="caution">
    <text evidence="2">The sequence shown here is derived from an EMBL/GenBank/DDBJ whole genome shotgun (WGS) entry which is preliminary data.</text>
</comment>
<gene>
    <name evidence="2" type="ORF">HMPREF9624_00428</name>
</gene>
<keyword evidence="1" id="KW-0472">Membrane</keyword>
<name>G9WTR8_9FIRM</name>
<evidence type="ECO:0000256" key="1">
    <source>
        <dbReference type="SAM" id="Phobius"/>
    </source>
</evidence>
<dbReference type="AlphaFoldDB" id="G9WTR8"/>
<dbReference type="HOGENOM" id="CLU_699872_0_0_9"/>
<dbReference type="EMBL" id="AFZD01000016">
    <property type="protein sequence ID" value="EHL12121.1"/>
    <property type="molecule type" value="Genomic_DNA"/>
</dbReference>
<dbReference type="Proteomes" id="UP000003527">
    <property type="component" value="Unassembled WGS sequence"/>
</dbReference>
<evidence type="ECO:0008006" key="4">
    <source>
        <dbReference type="Google" id="ProtNLM"/>
    </source>
</evidence>
<dbReference type="PROSITE" id="PS51257">
    <property type="entry name" value="PROKAR_LIPOPROTEIN"/>
    <property type="match status" value="1"/>
</dbReference>
<proteinExistence type="predicted"/>
<sequence>MIRRNHKKWLLFLLAGLFLLSCFFVSPEKITNQTSFSFFLQFPFIRYFPFESFLYLATLLILSSYLMETRILFYLSYPLLRLCKSKRGLHACLVLISFFVSLFFGTGISLYYTLPLCNATLGREENSPFLFIHCFCLQILAAELGSILLPYTALSDFYLFLHFNYSLLEYFRISFLFFLFSILFLLPYVFCFKKEKNQTLSPGTLERLQNSYFTLKKEKILGKGNCFYPFCFFGILFFLSCIKWIPIPLCFALTLIYTIFFRRRVIARLDYDLLSLIVLVFLIRGNLLHLRGFSEFLLPFIQGREASRALILSEIFTRLPVSVFLADLSTKGRQLIIASILSAIHPLALNYSGIITHSMLKNKEHTKVFVLHYIFLHLQMLLLFVFLAFFTGNL</sequence>
<evidence type="ECO:0000313" key="2">
    <source>
        <dbReference type="EMBL" id="EHL12121.1"/>
    </source>
</evidence>
<feature type="transmembrane region" description="Helical" evidence="1">
    <location>
        <begin position="88"/>
        <end position="110"/>
    </location>
</feature>
<organism evidence="2 3">
    <name type="scientific">Oribacterium asaccharolyticum ACB7</name>
    <dbReference type="NCBI Taxonomy" id="796944"/>
    <lineage>
        <taxon>Bacteria</taxon>
        <taxon>Bacillati</taxon>
        <taxon>Bacillota</taxon>
        <taxon>Clostridia</taxon>
        <taxon>Lachnospirales</taxon>
        <taxon>Lachnospiraceae</taxon>
        <taxon>Oribacterium</taxon>
    </lineage>
</organism>
<feature type="transmembrane region" description="Helical" evidence="1">
    <location>
        <begin position="170"/>
        <end position="190"/>
    </location>
</feature>
<feature type="transmembrane region" description="Helical" evidence="1">
    <location>
        <begin position="368"/>
        <end position="390"/>
    </location>
</feature>
<protein>
    <recommendedName>
        <fullName evidence="4">Nucleoside transporter/FeoB GTPase Gate domain-containing protein</fullName>
    </recommendedName>
</protein>
<reference evidence="2 3" key="1">
    <citation type="submission" date="2011-08" db="EMBL/GenBank/DDBJ databases">
        <title>The Genome Sequence of Oribacterium sp. ACB7.</title>
        <authorList>
            <consortium name="The Broad Institute Genome Sequencing Platform"/>
            <person name="Earl A."/>
            <person name="Ward D."/>
            <person name="Feldgarden M."/>
            <person name="Gevers D."/>
            <person name="Sizova M."/>
            <person name="Hazen A."/>
            <person name="Epstein S."/>
            <person name="Young S.K."/>
            <person name="Zeng Q."/>
            <person name="Gargeya S."/>
            <person name="Fitzgerald M."/>
            <person name="Haas B."/>
            <person name="Abouelleil A."/>
            <person name="Alvarado L."/>
            <person name="Arachchi H.M."/>
            <person name="Berlin A."/>
            <person name="Brown A."/>
            <person name="Chapman S.B."/>
            <person name="Chen Z."/>
            <person name="Dunbar C."/>
            <person name="Freedman E."/>
            <person name="Gearin G."/>
            <person name="Gellesch M."/>
            <person name="Goldberg J."/>
            <person name="Griggs A."/>
            <person name="Gujja S."/>
            <person name="Heiman D."/>
            <person name="Howarth C."/>
            <person name="Larson L."/>
            <person name="Lui A."/>
            <person name="MacDonald P.J.P."/>
            <person name="Montmayeur A."/>
            <person name="Murphy C."/>
            <person name="Neiman D."/>
            <person name="Pearson M."/>
            <person name="Priest M."/>
            <person name="Roberts A."/>
            <person name="Saif S."/>
            <person name="Shea T."/>
            <person name="Shenoy N."/>
            <person name="Sisk P."/>
            <person name="Stolte C."/>
            <person name="Sykes S."/>
            <person name="Wortman J."/>
            <person name="Nusbaum C."/>
            <person name="Birren B."/>
        </authorList>
    </citation>
    <scope>NUCLEOTIDE SEQUENCE [LARGE SCALE GENOMIC DNA]</scope>
    <source>
        <strain evidence="2 3">ACB7</strain>
    </source>
</reference>
<keyword evidence="1" id="KW-1133">Transmembrane helix</keyword>
<keyword evidence="1" id="KW-0812">Transmembrane</keyword>
<dbReference type="PATRIC" id="fig|796944.3.peg.1141"/>
<feature type="transmembrane region" description="Helical" evidence="1">
    <location>
        <begin position="272"/>
        <end position="290"/>
    </location>
</feature>
<accession>G9WTR8</accession>
<feature type="transmembrane region" description="Helical" evidence="1">
    <location>
        <begin position="48"/>
        <end position="67"/>
    </location>
</feature>
<keyword evidence="3" id="KW-1185">Reference proteome</keyword>